<sequence>MTSTVQTNQPASTPTNTAAPATRTVSKHAVVGGLSGAIAGLLMVGALIFFCFRRRQRRRDDDVGESTELDEKIFRPTLLRKWTVFMAQATPKQTPQISPVTVDEEHHIIRMSTQHWARPYAPGTGEGYRESMPAGALRVVNPDRSRPQTPAASTDSPRGYLFKQRSALATVLLSASGNRSRASSRSGNPQHIPEITIDPALSRECIAPTAIPPSFKSYPSVTSLAIVQQQPPEDPFVTPPEKTQEEMLQRALKRPGLAPIQSAASLAQRTLSHVLQPFRSKSNMTINHAAPSNRSSISSFMTRQRNRDTEYSDPFDLDRPSIRTVPSAYLRSTRDYEQRWTMTQSRYEGS</sequence>
<feature type="region of interest" description="Disordered" evidence="1">
    <location>
        <begin position="1"/>
        <end position="23"/>
    </location>
</feature>
<organism evidence="3 4">
    <name type="scientific">Recurvomyces mirabilis</name>
    <dbReference type="NCBI Taxonomy" id="574656"/>
    <lineage>
        <taxon>Eukaryota</taxon>
        <taxon>Fungi</taxon>
        <taxon>Dikarya</taxon>
        <taxon>Ascomycota</taxon>
        <taxon>Pezizomycotina</taxon>
        <taxon>Dothideomycetes</taxon>
        <taxon>Dothideomycetidae</taxon>
        <taxon>Mycosphaerellales</taxon>
        <taxon>Teratosphaeriaceae</taxon>
        <taxon>Recurvomyces</taxon>
    </lineage>
</organism>
<evidence type="ECO:0000313" key="3">
    <source>
        <dbReference type="EMBL" id="KAK3669325.1"/>
    </source>
</evidence>
<keyword evidence="2" id="KW-0472">Membrane</keyword>
<reference evidence="3" key="1">
    <citation type="submission" date="2023-07" db="EMBL/GenBank/DDBJ databases">
        <title>Black Yeasts Isolated from many extreme environments.</title>
        <authorList>
            <person name="Coleine C."/>
            <person name="Stajich J.E."/>
            <person name="Selbmann L."/>
        </authorList>
    </citation>
    <scope>NUCLEOTIDE SEQUENCE</scope>
    <source>
        <strain evidence="3">CCFEE 5485</strain>
    </source>
</reference>
<dbReference type="EMBL" id="JAUTXT010000090">
    <property type="protein sequence ID" value="KAK3669325.1"/>
    <property type="molecule type" value="Genomic_DNA"/>
</dbReference>
<accession>A0AAE0WHT8</accession>
<comment type="caution">
    <text evidence="3">The sequence shown here is derived from an EMBL/GenBank/DDBJ whole genome shotgun (WGS) entry which is preliminary data.</text>
</comment>
<keyword evidence="4" id="KW-1185">Reference proteome</keyword>
<feature type="transmembrane region" description="Helical" evidence="2">
    <location>
        <begin position="29"/>
        <end position="52"/>
    </location>
</feature>
<dbReference type="AlphaFoldDB" id="A0AAE0WHT8"/>
<dbReference type="Proteomes" id="UP001274830">
    <property type="component" value="Unassembled WGS sequence"/>
</dbReference>
<evidence type="ECO:0000256" key="1">
    <source>
        <dbReference type="SAM" id="MobiDB-lite"/>
    </source>
</evidence>
<feature type="region of interest" description="Disordered" evidence="1">
    <location>
        <begin position="287"/>
        <end position="319"/>
    </location>
</feature>
<feature type="compositionally biased region" description="Polar residues" evidence="1">
    <location>
        <begin position="287"/>
        <end position="303"/>
    </location>
</feature>
<evidence type="ECO:0000256" key="2">
    <source>
        <dbReference type="SAM" id="Phobius"/>
    </source>
</evidence>
<keyword evidence="2" id="KW-1133">Transmembrane helix</keyword>
<protein>
    <submittedName>
        <fullName evidence="3">Uncharacterized protein</fullName>
    </submittedName>
</protein>
<gene>
    <name evidence="3" type="ORF">LTR78_010787</name>
</gene>
<name>A0AAE0WHT8_9PEZI</name>
<feature type="compositionally biased region" description="Basic and acidic residues" evidence="1">
    <location>
        <begin position="305"/>
        <end position="319"/>
    </location>
</feature>
<proteinExistence type="predicted"/>
<evidence type="ECO:0000313" key="4">
    <source>
        <dbReference type="Proteomes" id="UP001274830"/>
    </source>
</evidence>
<keyword evidence="2" id="KW-0812">Transmembrane</keyword>